<protein>
    <submittedName>
        <fullName evidence="1">Uncharacterized protein</fullName>
    </submittedName>
</protein>
<dbReference type="InterPro" id="IPR003509">
    <property type="entry name" value="UPF0102_YraN-like"/>
</dbReference>
<feature type="non-terminal residue" evidence="1">
    <location>
        <position position="1"/>
    </location>
</feature>
<dbReference type="InterPro" id="IPR011856">
    <property type="entry name" value="tRNA_endonuc-like_dom_sf"/>
</dbReference>
<dbReference type="Pfam" id="PF02021">
    <property type="entry name" value="UPF0102"/>
    <property type="match status" value="1"/>
</dbReference>
<dbReference type="Gene3D" id="3.40.1350.10">
    <property type="match status" value="1"/>
</dbReference>
<evidence type="ECO:0000313" key="1">
    <source>
        <dbReference type="EMBL" id="GAG32930.1"/>
    </source>
</evidence>
<organism evidence="1">
    <name type="scientific">marine sediment metagenome</name>
    <dbReference type="NCBI Taxonomy" id="412755"/>
    <lineage>
        <taxon>unclassified sequences</taxon>
        <taxon>metagenomes</taxon>
        <taxon>ecological metagenomes</taxon>
    </lineage>
</organism>
<sequence length="74" mass="8635">RQSHEMGHPSEAVDQQKQRRLTCLAVTFLKRHGLLERPARFDVIAVTWPSGKWFPAIEHIQNAFEAVGKWEFYS</sequence>
<gene>
    <name evidence="1" type="ORF">S01H1_73943</name>
</gene>
<dbReference type="GO" id="GO:0003676">
    <property type="term" value="F:nucleic acid binding"/>
    <property type="evidence" value="ECO:0007669"/>
    <property type="project" value="InterPro"/>
</dbReference>
<reference evidence="1" key="1">
    <citation type="journal article" date="2014" name="Front. Microbiol.">
        <title>High frequency of phylogenetically diverse reductive dehalogenase-homologous genes in deep subseafloor sedimentary metagenomes.</title>
        <authorList>
            <person name="Kawai M."/>
            <person name="Futagami T."/>
            <person name="Toyoda A."/>
            <person name="Takaki Y."/>
            <person name="Nishi S."/>
            <person name="Hori S."/>
            <person name="Arai W."/>
            <person name="Tsubouchi T."/>
            <person name="Morono Y."/>
            <person name="Uchiyama I."/>
            <person name="Ito T."/>
            <person name="Fujiyama A."/>
            <person name="Inagaki F."/>
            <person name="Takami H."/>
        </authorList>
    </citation>
    <scope>NUCLEOTIDE SEQUENCE</scope>
    <source>
        <strain evidence="1">Expedition CK06-06</strain>
    </source>
</reference>
<accession>X0WQJ1</accession>
<dbReference type="EMBL" id="BARS01049435">
    <property type="protein sequence ID" value="GAG32930.1"/>
    <property type="molecule type" value="Genomic_DNA"/>
</dbReference>
<proteinExistence type="predicted"/>
<dbReference type="AlphaFoldDB" id="X0WQJ1"/>
<name>X0WQJ1_9ZZZZ</name>
<comment type="caution">
    <text evidence="1">The sequence shown here is derived from an EMBL/GenBank/DDBJ whole genome shotgun (WGS) entry which is preliminary data.</text>
</comment>